<dbReference type="RefSeq" id="WP_290265451.1">
    <property type="nucleotide sequence ID" value="NZ_JAUFQG010000006.1"/>
</dbReference>
<evidence type="ECO:0000313" key="2">
    <source>
        <dbReference type="EMBL" id="MFC4362586.1"/>
    </source>
</evidence>
<name>A0ABV8V3T9_9GAMM</name>
<feature type="transmembrane region" description="Helical" evidence="1">
    <location>
        <begin position="6"/>
        <end position="25"/>
    </location>
</feature>
<proteinExistence type="predicted"/>
<keyword evidence="1" id="KW-0812">Transmembrane</keyword>
<accession>A0ABV8V3T9</accession>
<evidence type="ECO:0000313" key="3">
    <source>
        <dbReference type="Proteomes" id="UP001595840"/>
    </source>
</evidence>
<evidence type="ECO:0000256" key="1">
    <source>
        <dbReference type="SAM" id="Phobius"/>
    </source>
</evidence>
<organism evidence="2 3">
    <name type="scientific">Simiduia curdlanivorans</name>
    <dbReference type="NCBI Taxonomy" id="1492769"/>
    <lineage>
        <taxon>Bacteria</taxon>
        <taxon>Pseudomonadati</taxon>
        <taxon>Pseudomonadota</taxon>
        <taxon>Gammaproteobacteria</taxon>
        <taxon>Cellvibrionales</taxon>
        <taxon>Cellvibrionaceae</taxon>
        <taxon>Simiduia</taxon>
    </lineage>
</organism>
<protein>
    <submittedName>
        <fullName evidence="2">Uncharacterized protein</fullName>
    </submittedName>
</protein>
<comment type="caution">
    <text evidence="2">The sequence shown here is derived from an EMBL/GenBank/DDBJ whole genome shotgun (WGS) entry which is preliminary data.</text>
</comment>
<feature type="transmembrane region" description="Helical" evidence="1">
    <location>
        <begin position="100"/>
        <end position="123"/>
    </location>
</feature>
<keyword evidence="1" id="KW-0472">Membrane</keyword>
<reference evidence="3" key="1">
    <citation type="journal article" date="2019" name="Int. J. Syst. Evol. Microbiol.">
        <title>The Global Catalogue of Microorganisms (GCM) 10K type strain sequencing project: providing services to taxonomists for standard genome sequencing and annotation.</title>
        <authorList>
            <consortium name="The Broad Institute Genomics Platform"/>
            <consortium name="The Broad Institute Genome Sequencing Center for Infectious Disease"/>
            <person name="Wu L."/>
            <person name="Ma J."/>
        </authorList>
    </citation>
    <scope>NUCLEOTIDE SEQUENCE [LARGE SCALE GENOMIC DNA]</scope>
    <source>
        <strain evidence="3">CECT 8570</strain>
    </source>
</reference>
<keyword evidence="1" id="KW-1133">Transmembrane helix</keyword>
<dbReference type="EMBL" id="JBHSCX010000007">
    <property type="protein sequence ID" value="MFC4362586.1"/>
    <property type="molecule type" value="Genomic_DNA"/>
</dbReference>
<keyword evidence="3" id="KW-1185">Reference proteome</keyword>
<sequence length="124" mass="13745">MTDRALYVGLLIAAALIVGILYLAFGQLTVKKLRKNPKTKDLLGLEYVSGWDIINVAQALAFPSKWSEKLGKSSLSFIYANEKVLAENTTKFDRLLGSAFYWLLIITGLSSALLALLNFVGYFH</sequence>
<gene>
    <name evidence="2" type="ORF">ACFOX3_09735</name>
</gene>
<dbReference type="Proteomes" id="UP001595840">
    <property type="component" value="Unassembled WGS sequence"/>
</dbReference>